<dbReference type="RefSeq" id="WP_193667537.1">
    <property type="nucleotide sequence ID" value="NZ_JACDTV010000002.1"/>
</dbReference>
<dbReference type="EMBL" id="JAFBBZ010000001">
    <property type="protein sequence ID" value="MBM7509805.1"/>
    <property type="molecule type" value="Genomic_DNA"/>
</dbReference>
<evidence type="ECO:0000313" key="3">
    <source>
        <dbReference type="EMBL" id="MBM7509805.1"/>
    </source>
</evidence>
<evidence type="ECO:0000256" key="1">
    <source>
        <dbReference type="SAM" id="MobiDB-lite"/>
    </source>
</evidence>
<keyword evidence="2" id="KW-1133">Transmembrane helix</keyword>
<reference evidence="3 4" key="1">
    <citation type="submission" date="2021-01" db="EMBL/GenBank/DDBJ databases">
        <title>Sequencing the genomes of 1000 actinobacteria strains.</title>
        <authorList>
            <person name="Klenk H.-P."/>
        </authorList>
    </citation>
    <scope>NUCLEOTIDE SEQUENCE [LARGE SCALE GENOMIC DNA]</scope>
    <source>
        <strain evidence="3 4">DSM 18239</strain>
    </source>
</reference>
<proteinExistence type="predicted"/>
<comment type="caution">
    <text evidence="3">The sequence shown here is derived from an EMBL/GenBank/DDBJ whole genome shotgun (WGS) entry which is preliminary data.</text>
</comment>
<keyword evidence="4" id="KW-1185">Reference proteome</keyword>
<organism evidence="3 4">
    <name type="scientific">Nocardioides salarius</name>
    <dbReference type="NCBI Taxonomy" id="374513"/>
    <lineage>
        <taxon>Bacteria</taxon>
        <taxon>Bacillati</taxon>
        <taxon>Actinomycetota</taxon>
        <taxon>Actinomycetes</taxon>
        <taxon>Propionibacteriales</taxon>
        <taxon>Nocardioidaceae</taxon>
        <taxon>Nocardioides</taxon>
    </lineage>
</organism>
<protein>
    <submittedName>
        <fullName evidence="3">Uncharacterized protein</fullName>
    </submittedName>
</protein>
<evidence type="ECO:0000256" key="2">
    <source>
        <dbReference type="SAM" id="Phobius"/>
    </source>
</evidence>
<feature type="region of interest" description="Disordered" evidence="1">
    <location>
        <begin position="33"/>
        <end position="55"/>
    </location>
</feature>
<gene>
    <name evidence="3" type="ORF">JOE61_003619</name>
</gene>
<sequence>MSLLMGFGMLLGMVVFIAIVALAVVGAISLTRRGGRGDRKLETHHGREPDDESRA</sequence>
<keyword evidence="2" id="KW-0472">Membrane</keyword>
<accession>A0ABS2MF72</accession>
<feature type="transmembrane region" description="Helical" evidence="2">
    <location>
        <begin position="6"/>
        <end position="30"/>
    </location>
</feature>
<keyword evidence="2" id="KW-0812">Transmembrane</keyword>
<dbReference type="Proteomes" id="UP000732378">
    <property type="component" value="Unassembled WGS sequence"/>
</dbReference>
<name>A0ABS2MF72_9ACTN</name>
<evidence type="ECO:0000313" key="4">
    <source>
        <dbReference type="Proteomes" id="UP000732378"/>
    </source>
</evidence>
<feature type="compositionally biased region" description="Basic and acidic residues" evidence="1">
    <location>
        <begin position="35"/>
        <end position="55"/>
    </location>
</feature>